<protein>
    <submittedName>
        <fullName evidence="1">Uncharacterized protein</fullName>
    </submittedName>
</protein>
<name>A0A1Y1QWC2_9GAMM</name>
<dbReference type="Proteomes" id="UP000192491">
    <property type="component" value="Unassembled WGS sequence"/>
</dbReference>
<dbReference type="AlphaFoldDB" id="A0A1Y1QWC2"/>
<proteinExistence type="predicted"/>
<reference evidence="1 2" key="1">
    <citation type="submission" date="2017-01" db="EMBL/GenBank/DDBJ databases">
        <title>Novel large sulfur bacteria in the metagenomes of groundwater-fed chemosynthetic microbial mats in the Lake Huron basin.</title>
        <authorList>
            <person name="Sharrar A.M."/>
            <person name="Flood B.E."/>
            <person name="Bailey J.V."/>
            <person name="Jones D.S."/>
            <person name="Biddanda B."/>
            <person name="Ruberg S.A."/>
            <person name="Marcus D.N."/>
            <person name="Dick G.J."/>
        </authorList>
    </citation>
    <scope>NUCLEOTIDE SEQUENCE [LARGE SCALE GENOMIC DNA]</scope>
    <source>
        <strain evidence="1">A8</strain>
    </source>
</reference>
<sequence>MPNTQFDPRVEVGNVNLFKGEFLSMGIRQEPALPHHVSNRIIDPTKPFFIDLKWKVTGAEVPLRMNAVSDWRIYAYVESMGPGPEVSLTAAPAVVPRGAINANEMSWSHSIQVAANQLAEHLPNSGVYKLVVVVFANSTLPGPGDDVIGYTELAFLLGSEDPR</sequence>
<comment type="caution">
    <text evidence="1">The sequence shown here is derived from an EMBL/GenBank/DDBJ whole genome shotgun (WGS) entry which is preliminary data.</text>
</comment>
<gene>
    <name evidence="1" type="ORF">BWK73_08055</name>
</gene>
<accession>A0A1Y1QWC2</accession>
<evidence type="ECO:0000313" key="2">
    <source>
        <dbReference type="Proteomes" id="UP000192491"/>
    </source>
</evidence>
<organism evidence="1 2">
    <name type="scientific">Thiothrix lacustris</name>
    <dbReference type="NCBI Taxonomy" id="525917"/>
    <lineage>
        <taxon>Bacteria</taxon>
        <taxon>Pseudomonadati</taxon>
        <taxon>Pseudomonadota</taxon>
        <taxon>Gammaproteobacteria</taxon>
        <taxon>Thiotrichales</taxon>
        <taxon>Thiotrichaceae</taxon>
        <taxon>Thiothrix</taxon>
    </lineage>
</organism>
<dbReference type="EMBL" id="MTEJ01000020">
    <property type="protein sequence ID" value="OQX15029.1"/>
    <property type="molecule type" value="Genomic_DNA"/>
</dbReference>
<evidence type="ECO:0000313" key="1">
    <source>
        <dbReference type="EMBL" id="OQX15029.1"/>
    </source>
</evidence>